<dbReference type="EMBL" id="MFAC01000014">
    <property type="protein sequence ID" value="OGD67029.1"/>
    <property type="molecule type" value="Genomic_DNA"/>
</dbReference>
<keyword evidence="2" id="KW-0812">Transmembrane</keyword>
<evidence type="ECO:0000256" key="2">
    <source>
        <dbReference type="SAM" id="Phobius"/>
    </source>
</evidence>
<feature type="transmembrane region" description="Helical" evidence="2">
    <location>
        <begin position="12"/>
        <end position="30"/>
    </location>
</feature>
<protein>
    <submittedName>
        <fullName evidence="3">Uncharacterized protein</fullName>
    </submittedName>
</protein>
<gene>
    <name evidence="3" type="ORF">A2Z61_00965</name>
</gene>
<proteinExistence type="predicted"/>
<keyword evidence="2" id="KW-1133">Transmembrane helix</keyword>
<sequence length="122" mass="13324">MKILKKYKNKILIVVIIIVAAIGYNILFGGEENNLLMSESVNAVGKTEDDELISLLINLRLINLDGSIFSDPVFRSLEDFGQKLAPESVGRNNPFAPIGVDANRDTLSDSTDEQTIGAGQMQ</sequence>
<accession>A0A1F5EHX2</accession>
<dbReference type="STRING" id="1797580.A2Z61_00965"/>
<name>A0A1F5EHX2_9BACT</name>
<dbReference type="AlphaFoldDB" id="A0A1F5EHX2"/>
<keyword evidence="2" id="KW-0472">Membrane</keyword>
<dbReference type="Proteomes" id="UP000186029">
    <property type="component" value="Unassembled WGS sequence"/>
</dbReference>
<feature type="region of interest" description="Disordered" evidence="1">
    <location>
        <begin position="91"/>
        <end position="122"/>
    </location>
</feature>
<organism evidence="3 4">
    <name type="scientific">Candidatus Campbellbacteria bacterium RIFCSPLOWO2_02_35_12</name>
    <dbReference type="NCBI Taxonomy" id="1797580"/>
    <lineage>
        <taxon>Bacteria</taxon>
        <taxon>Candidatus Campbelliibacteriota</taxon>
    </lineage>
</organism>
<comment type="caution">
    <text evidence="3">The sequence shown here is derived from an EMBL/GenBank/DDBJ whole genome shotgun (WGS) entry which is preliminary data.</text>
</comment>
<evidence type="ECO:0000256" key="1">
    <source>
        <dbReference type="SAM" id="MobiDB-lite"/>
    </source>
</evidence>
<evidence type="ECO:0000313" key="4">
    <source>
        <dbReference type="Proteomes" id="UP000186029"/>
    </source>
</evidence>
<reference evidence="3 4" key="1">
    <citation type="journal article" date="2016" name="Nat. Commun.">
        <title>Thousands of microbial genomes shed light on interconnected biogeochemical processes in an aquifer system.</title>
        <authorList>
            <person name="Anantharaman K."/>
            <person name="Brown C.T."/>
            <person name="Hug L.A."/>
            <person name="Sharon I."/>
            <person name="Castelle C.J."/>
            <person name="Probst A.J."/>
            <person name="Thomas B.C."/>
            <person name="Singh A."/>
            <person name="Wilkins M.J."/>
            <person name="Karaoz U."/>
            <person name="Brodie E.L."/>
            <person name="Williams K.H."/>
            <person name="Hubbard S.S."/>
            <person name="Banfield J.F."/>
        </authorList>
    </citation>
    <scope>NUCLEOTIDE SEQUENCE [LARGE SCALE GENOMIC DNA]</scope>
</reference>
<evidence type="ECO:0000313" key="3">
    <source>
        <dbReference type="EMBL" id="OGD67029.1"/>
    </source>
</evidence>